<dbReference type="Proteomes" id="UP001469553">
    <property type="component" value="Unassembled WGS sequence"/>
</dbReference>
<sequence length="144" mass="15859">MSCMSDPGSKDKHKQRRHREGSHCLLFRSAIFVTVVLKLHPLYSSIHILGSSLWSNWRCEMVPLPGVNMCRLITAAAVSTPSVNMRVPASPVHSELDEGFQLRCPTSAAQHSLGQCISNCGTKLYKTNKKNVLIRLLTEIGGSS</sequence>
<proteinExistence type="predicted"/>
<reference evidence="1 2" key="1">
    <citation type="submission" date="2021-06" db="EMBL/GenBank/DDBJ databases">
        <authorList>
            <person name="Palmer J.M."/>
        </authorList>
    </citation>
    <scope>NUCLEOTIDE SEQUENCE [LARGE SCALE GENOMIC DNA]</scope>
    <source>
        <strain evidence="1 2">AS_MEX2019</strain>
        <tissue evidence="1">Muscle</tissue>
    </source>
</reference>
<organism evidence="1 2">
    <name type="scientific">Ameca splendens</name>
    <dbReference type="NCBI Taxonomy" id="208324"/>
    <lineage>
        <taxon>Eukaryota</taxon>
        <taxon>Metazoa</taxon>
        <taxon>Chordata</taxon>
        <taxon>Craniata</taxon>
        <taxon>Vertebrata</taxon>
        <taxon>Euteleostomi</taxon>
        <taxon>Actinopterygii</taxon>
        <taxon>Neopterygii</taxon>
        <taxon>Teleostei</taxon>
        <taxon>Neoteleostei</taxon>
        <taxon>Acanthomorphata</taxon>
        <taxon>Ovalentaria</taxon>
        <taxon>Atherinomorphae</taxon>
        <taxon>Cyprinodontiformes</taxon>
        <taxon>Goodeidae</taxon>
        <taxon>Ameca</taxon>
    </lineage>
</organism>
<keyword evidence="2" id="KW-1185">Reference proteome</keyword>
<protein>
    <submittedName>
        <fullName evidence="1">Uncharacterized protein</fullName>
    </submittedName>
</protein>
<evidence type="ECO:0000313" key="1">
    <source>
        <dbReference type="EMBL" id="MEQ2293622.1"/>
    </source>
</evidence>
<evidence type="ECO:0000313" key="2">
    <source>
        <dbReference type="Proteomes" id="UP001469553"/>
    </source>
</evidence>
<dbReference type="EMBL" id="JAHRIP010033497">
    <property type="protein sequence ID" value="MEQ2293622.1"/>
    <property type="molecule type" value="Genomic_DNA"/>
</dbReference>
<accession>A0ABV0YIF7</accession>
<comment type="caution">
    <text evidence="1">The sequence shown here is derived from an EMBL/GenBank/DDBJ whole genome shotgun (WGS) entry which is preliminary data.</text>
</comment>
<name>A0ABV0YIF7_9TELE</name>
<gene>
    <name evidence="1" type="ORF">AMECASPLE_035473</name>
</gene>